<feature type="compositionally biased region" description="Basic residues" evidence="1">
    <location>
        <begin position="169"/>
        <end position="188"/>
    </location>
</feature>
<keyword evidence="3" id="KW-1185">Reference proteome</keyword>
<name>J9R0N2_RIEAN</name>
<reference evidence="2 3" key="1">
    <citation type="submission" date="2012-09" db="EMBL/GenBank/DDBJ databases">
        <title>Riemerella anatipestifer vaccine strains.</title>
        <authorList>
            <person name="Chun C.A."/>
            <person name="Shu W.M."/>
            <person name="Kang Z.D."/>
            <person name="Jia W.X."/>
        </authorList>
    </citation>
    <scope>NUCLEOTIDE SEQUENCE [LARGE SCALE GENOMIC DNA]</scope>
    <source>
        <strain evidence="2 3">RA-CH-1</strain>
    </source>
</reference>
<gene>
    <name evidence="2" type="ORF">B739_1968</name>
</gene>
<feature type="compositionally biased region" description="Acidic residues" evidence="1">
    <location>
        <begin position="87"/>
        <end position="103"/>
    </location>
</feature>
<feature type="compositionally biased region" description="Acidic residues" evidence="1">
    <location>
        <begin position="113"/>
        <end position="125"/>
    </location>
</feature>
<dbReference type="PATRIC" id="fig|1228997.3.peg.1969"/>
<dbReference type="KEGG" id="rag:B739_1968"/>
<dbReference type="Proteomes" id="UP000006276">
    <property type="component" value="Chromosome"/>
</dbReference>
<evidence type="ECO:0000313" key="3">
    <source>
        <dbReference type="Proteomes" id="UP000006276"/>
    </source>
</evidence>
<dbReference type="RefSeq" id="WP_014938813.1">
    <property type="nucleotide sequence ID" value="NC_018609.1"/>
</dbReference>
<protein>
    <submittedName>
        <fullName evidence="2">Uncharacterized protein</fullName>
    </submittedName>
</protein>
<feature type="region of interest" description="Disordered" evidence="1">
    <location>
        <begin position="61"/>
        <end position="188"/>
    </location>
</feature>
<feature type="compositionally biased region" description="Basic and acidic residues" evidence="1">
    <location>
        <begin position="149"/>
        <end position="168"/>
    </location>
</feature>
<sequence length="188" mass="21060">MSNLDITTMSLSLLELATAEAKKIFENYPELEEVYITSDMQGFKELEKAENQAAYLKNKKVHHFKRKDFGQPSAPVLEETNKQNDASADDSQDANLEEGDEGNSDDKAKQDTDLDNVEDQADDNVSDAKSENSDSDKVTQDNTEDQADEETKTENDERAELMAKYEAKHGKKAPHNIGIKKLRASVED</sequence>
<evidence type="ECO:0000313" key="2">
    <source>
        <dbReference type="EMBL" id="AFR36550.1"/>
    </source>
</evidence>
<proteinExistence type="predicted"/>
<feature type="compositionally biased region" description="Basic and acidic residues" evidence="1">
    <location>
        <begin position="126"/>
        <end position="139"/>
    </location>
</feature>
<dbReference type="AlphaFoldDB" id="J9R0N2"/>
<evidence type="ECO:0000256" key="1">
    <source>
        <dbReference type="SAM" id="MobiDB-lite"/>
    </source>
</evidence>
<dbReference type="HOGENOM" id="CLU_1495118_0_0_10"/>
<organism evidence="2 3">
    <name type="scientific">Riemerella anatipestifer RA-CH-1</name>
    <dbReference type="NCBI Taxonomy" id="1228997"/>
    <lineage>
        <taxon>Bacteria</taxon>
        <taxon>Pseudomonadati</taxon>
        <taxon>Bacteroidota</taxon>
        <taxon>Flavobacteriia</taxon>
        <taxon>Flavobacteriales</taxon>
        <taxon>Weeksellaceae</taxon>
        <taxon>Riemerella</taxon>
    </lineage>
</organism>
<accession>J9R0N2</accession>
<dbReference type="EMBL" id="CP003787">
    <property type="protein sequence ID" value="AFR36550.1"/>
    <property type="molecule type" value="Genomic_DNA"/>
</dbReference>